<evidence type="ECO:0000256" key="5">
    <source>
        <dbReference type="ARBA" id="ARBA00023136"/>
    </source>
</evidence>
<evidence type="ECO:0000256" key="2">
    <source>
        <dbReference type="ARBA" id="ARBA00022475"/>
    </source>
</evidence>
<dbReference type="AlphaFoldDB" id="A0A9P0DBG6"/>
<keyword evidence="4" id="KW-1133">Transmembrane helix</keyword>
<gene>
    <name evidence="8" type="ORF">PHAECO_LOCUS3888</name>
</gene>
<keyword evidence="2" id="KW-1003">Cell membrane</keyword>
<keyword evidence="7" id="KW-0325">Glycoprotein</keyword>
<keyword evidence="3" id="KW-0812">Transmembrane</keyword>
<organism evidence="8 9">
    <name type="scientific">Phaedon cochleariae</name>
    <name type="common">Mustard beetle</name>
    <dbReference type="NCBI Taxonomy" id="80249"/>
    <lineage>
        <taxon>Eukaryota</taxon>
        <taxon>Metazoa</taxon>
        <taxon>Ecdysozoa</taxon>
        <taxon>Arthropoda</taxon>
        <taxon>Hexapoda</taxon>
        <taxon>Insecta</taxon>
        <taxon>Pterygota</taxon>
        <taxon>Neoptera</taxon>
        <taxon>Endopterygota</taxon>
        <taxon>Coleoptera</taxon>
        <taxon>Polyphaga</taxon>
        <taxon>Cucujiformia</taxon>
        <taxon>Chrysomeloidea</taxon>
        <taxon>Chrysomelidae</taxon>
        <taxon>Chrysomelinae</taxon>
        <taxon>Chrysomelini</taxon>
        <taxon>Phaedon</taxon>
    </lineage>
</organism>
<reference evidence="8" key="1">
    <citation type="submission" date="2022-01" db="EMBL/GenBank/DDBJ databases">
        <authorList>
            <person name="King R."/>
        </authorList>
    </citation>
    <scope>NUCLEOTIDE SEQUENCE</scope>
</reference>
<evidence type="ECO:0000256" key="1">
    <source>
        <dbReference type="ARBA" id="ARBA00004651"/>
    </source>
</evidence>
<dbReference type="GO" id="GO:0005886">
    <property type="term" value="C:plasma membrane"/>
    <property type="evidence" value="ECO:0007669"/>
    <property type="project" value="UniProtKB-SubCell"/>
</dbReference>
<sequence length="511" mass="59684">MPRSFIITYGDIVEFEQSMSEISSLNFYWQTSRSKYIIIANDENDLPQLVDILWKRRCYKSIILLVSPDTTEIYNLDFENINCGSNIRHTRTEQCTGKTLDKTFQLFSPDMKRYYKKCPLRIIWSKSEPWVIDVDSRSEPGIFVEFLDVIKKASGFDVVFAPRTDVYIKEIFEDFRFDTLLENFDTGEADLYLGITPLLENLRVSFINVMHNTLYIIVPKPQQLAYWRAVYLIYSPQSWIALMISYVTVSCMFSFLSHKADTARSTPSDNLLYVLTMAIAMGYHRTPKISRLRMLAGSYLIFGIITSAVTQGKLYSFISKPMYQKPITNVLDLLNSDIRVKTTDSVKLSFLFIDKVHDALMNKIETVNTTQYFLDIAFDAYKDKFATIIDEGVFILQPSFKENMQHFIHLRYITTFYMPFNHVLFEYIDYITDRMVETGILEALISKWRFIYGTRNIIEERKIEPSYNFAQLEPALFVLSLGYAASSLVFLSEQLINYLHCFRFISCNCER</sequence>
<dbReference type="EMBL" id="OU896719">
    <property type="protein sequence ID" value="CAH1119722.1"/>
    <property type="molecule type" value="Genomic_DNA"/>
</dbReference>
<evidence type="ECO:0000256" key="7">
    <source>
        <dbReference type="ARBA" id="ARBA00023180"/>
    </source>
</evidence>
<dbReference type="PANTHER" id="PTHR42643:SF38">
    <property type="entry name" value="IONOTROPIC RECEPTOR 100A"/>
    <property type="match status" value="1"/>
</dbReference>
<keyword evidence="6" id="KW-0675">Receptor</keyword>
<keyword evidence="9" id="KW-1185">Reference proteome</keyword>
<evidence type="ECO:0000256" key="3">
    <source>
        <dbReference type="ARBA" id="ARBA00022692"/>
    </source>
</evidence>
<comment type="subcellular location">
    <subcellularLocation>
        <location evidence="1">Cell membrane</location>
        <topology evidence="1">Multi-pass membrane protein</topology>
    </subcellularLocation>
</comment>
<evidence type="ECO:0008006" key="10">
    <source>
        <dbReference type="Google" id="ProtNLM"/>
    </source>
</evidence>
<dbReference type="OrthoDB" id="6692856at2759"/>
<dbReference type="InterPro" id="IPR052192">
    <property type="entry name" value="Insect_Ionotropic_Sensory_Rcpt"/>
</dbReference>
<accession>A0A9P0DBG6</accession>
<keyword evidence="5" id="KW-0472">Membrane</keyword>
<evidence type="ECO:0000256" key="6">
    <source>
        <dbReference type="ARBA" id="ARBA00023170"/>
    </source>
</evidence>
<evidence type="ECO:0000313" key="8">
    <source>
        <dbReference type="EMBL" id="CAH1119722.1"/>
    </source>
</evidence>
<name>A0A9P0DBG6_PHACE</name>
<reference evidence="8" key="2">
    <citation type="submission" date="2022-10" db="EMBL/GenBank/DDBJ databases">
        <authorList>
            <consortium name="ENA_rothamsted_submissions"/>
            <consortium name="culmorum"/>
            <person name="King R."/>
        </authorList>
    </citation>
    <scope>NUCLEOTIDE SEQUENCE</scope>
</reference>
<dbReference type="Gene3D" id="1.10.287.70">
    <property type="match status" value="1"/>
</dbReference>
<dbReference type="Proteomes" id="UP001153737">
    <property type="component" value="Chromosome 13"/>
</dbReference>
<proteinExistence type="predicted"/>
<evidence type="ECO:0000256" key="4">
    <source>
        <dbReference type="ARBA" id="ARBA00022989"/>
    </source>
</evidence>
<dbReference type="SUPFAM" id="SSF53850">
    <property type="entry name" value="Periplasmic binding protein-like II"/>
    <property type="match status" value="1"/>
</dbReference>
<dbReference type="PANTHER" id="PTHR42643">
    <property type="entry name" value="IONOTROPIC RECEPTOR 20A-RELATED"/>
    <property type="match status" value="1"/>
</dbReference>
<protein>
    <recommendedName>
        <fullName evidence="10">Ionotropic receptor</fullName>
    </recommendedName>
</protein>
<evidence type="ECO:0000313" key="9">
    <source>
        <dbReference type="Proteomes" id="UP001153737"/>
    </source>
</evidence>